<dbReference type="Pfam" id="PF00953">
    <property type="entry name" value="Glycos_transf_4"/>
    <property type="match status" value="1"/>
</dbReference>
<evidence type="ECO:0000256" key="7">
    <source>
        <dbReference type="PIRSR" id="PIRSR600715-1"/>
    </source>
</evidence>
<dbReference type="PROSITE" id="PS01348">
    <property type="entry name" value="MRAY_2"/>
    <property type="match status" value="1"/>
</dbReference>
<dbReference type="GO" id="GO:0071555">
    <property type="term" value="P:cell wall organization"/>
    <property type="evidence" value="ECO:0007669"/>
    <property type="project" value="TreeGrafter"/>
</dbReference>
<feature type="transmembrane region" description="Helical" evidence="8">
    <location>
        <begin position="166"/>
        <end position="185"/>
    </location>
</feature>
<feature type="transmembrane region" description="Helical" evidence="8">
    <location>
        <begin position="354"/>
        <end position="374"/>
    </location>
</feature>
<reference evidence="9" key="2">
    <citation type="submission" date="2020-09" db="EMBL/GenBank/DDBJ databases">
        <authorList>
            <person name="Sun Q."/>
            <person name="Zhou Y."/>
        </authorList>
    </citation>
    <scope>NUCLEOTIDE SEQUENCE</scope>
    <source>
        <strain evidence="9">CGMCC 1.15152</strain>
    </source>
</reference>
<feature type="transmembrane region" description="Helical" evidence="8">
    <location>
        <begin position="267"/>
        <end position="288"/>
    </location>
</feature>
<feature type="binding site" evidence="7">
    <location>
        <position position="158"/>
    </location>
    <ligand>
        <name>Mg(2+)</name>
        <dbReference type="ChEBI" id="CHEBI:18420"/>
    </ligand>
</feature>
<evidence type="ECO:0000313" key="9">
    <source>
        <dbReference type="EMBL" id="GGD34422.1"/>
    </source>
</evidence>
<dbReference type="PANTHER" id="PTHR22926:SF3">
    <property type="entry name" value="UNDECAPRENYL-PHOSPHATE ALPHA-N-ACETYLGLUCOSAMINYL 1-PHOSPHATE TRANSFERASE"/>
    <property type="match status" value="1"/>
</dbReference>
<feature type="transmembrane region" description="Helical" evidence="8">
    <location>
        <begin position="6"/>
        <end position="27"/>
    </location>
</feature>
<keyword evidence="3 9" id="KW-0808">Transferase</keyword>
<keyword evidence="2" id="KW-1003">Cell membrane</keyword>
<sequence length="393" mass="42423">MKLYLLTALITAALTFALSWAVWRIALRYKLYPAVRERDVHRRPTPRLGGVAMFLGIVAAFLISRAFEFFDIIWIEPRVVWSVLGATVVIALIGLADDLWDLDWFIKLGAQFLAAGIVAIGGGVQIYALPIGGIAVWSSSVSIILTMFAIVIVMNAVNFIDGLDGLVAGVCLIANGVFFIYSYILVRDAGATTYANLGTFIAAVVIGACAGFLPINWNPAKMFMGDTGALVIGLLMATSGIAITGQIQPAALDPDVTGRSQILGTLIPVILPLIVVLLPLLDFGLAVIRRMSRGKSPFSPDREHLHHRMLDMGHSDRAATLIFYAWTAIASLTVLLMYIFTGEDWFGGHWFGEYWLAVAYGVIGIAACLVLALVPSRTARRSDAAGEEDAHVG</sequence>
<evidence type="ECO:0000256" key="1">
    <source>
        <dbReference type="ARBA" id="ARBA00004651"/>
    </source>
</evidence>
<dbReference type="GO" id="GO:0009103">
    <property type="term" value="P:lipopolysaccharide biosynthetic process"/>
    <property type="evidence" value="ECO:0007669"/>
    <property type="project" value="TreeGrafter"/>
</dbReference>
<dbReference type="InterPro" id="IPR000715">
    <property type="entry name" value="Glycosyl_transferase_4"/>
</dbReference>
<feature type="transmembrane region" description="Helical" evidence="8">
    <location>
        <begin position="197"/>
        <end position="217"/>
    </location>
</feature>
<comment type="subcellular location">
    <subcellularLocation>
        <location evidence="1">Cell membrane</location>
        <topology evidence="1">Multi-pass membrane protein</topology>
    </subcellularLocation>
</comment>
<dbReference type="CDD" id="cd06853">
    <property type="entry name" value="GT_WecA_like"/>
    <property type="match status" value="1"/>
</dbReference>
<organism evidence="9 10">
    <name type="scientific">Microbacterium faecale</name>
    <dbReference type="NCBI Taxonomy" id="1804630"/>
    <lineage>
        <taxon>Bacteria</taxon>
        <taxon>Bacillati</taxon>
        <taxon>Actinomycetota</taxon>
        <taxon>Actinomycetes</taxon>
        <taxon>Micrococcales</taxon>
        <taxon>Microbacteriaceae</taxon>
        <taxon>Microbacterium</taxon>
    </lineage>
</organism>
<dbReference type="GO" id="GO:0005886">
    <property type="term" value="C:plasma membrane"/>
    <property type="evidence" value="ECO:0007669"/>
    <property type="project" value="UniProtKB-SubCell"/>
</dbReference>
<dbReference type="GO" id="GO:0044038">
    <property type="term" value="P:cell wall macromolecule biosynthetic process"/>
    <property type="evidence" value="ECO:0007669"/>
    <property type="project" value="TreeGrafter"/>
</dbReference>
<evidence type="ECO:0000256" key="2">
    <source>
        <dbReference type="ARBA" id="ARBA00022475"/>
    </source>
</evidence>
<keyword evidence="7" id="KW-0460">Magnesium</keyword>
<dbReference type="InterPro" id="IPR018480">
    <property type="entry name" value="PNAcMuramoyl-5peptid_Trfase_CS"/>
</dbReference>
<keyword evidence="6 8" id="KW-0472">Membrane</keyword>
<feature type="transmembrane region" description="Helical" evidence="8">
    <location>
        <begin position="108"/>
        <end position="128"/>
    </location>
</feature>
<dbReference type="Proteomes" id="UP000633205">
    <property type="component" value="Unassembled WGS sequence"/>
</dbReference>
<feature type="transmembrane region" description="Helical" evidence="8">
    <location>
        <begin position="229"/>
        <end position="247"/>
    </location>
</feature>
<keyword evidence="5 8" id="KW-1133">Transmembrane helix</keyword>
<accession>A0A916Y8B2</accession>
<reference evidence="9" key="1">
    <citation type="journal article" date="2014" name="Int. J. Syst. Evol. Microbiol.">
        <title>Complete genome sequence of Corynebacterium casei LMG S-19264T (=DSM 44701T), isolated from a smear-ripened cheese.</title>
        <authorList>
            <consortium name="US DOE Joint Genome Institute (JGI-PGF)"/>
            <person name="Walter F."/>
            <person name="Albersmeier A."/>
            <person name="Kalinowski J."/>
            <person name="Ruckert C."/>
        </authorList>
    </citation>
    <scope>NUCLEOTIDE SEQUENCE</scope>
    <source>
        <strain evidence="9">CGMCC 1.15152</strain>
    </source>
</reference>
<gene>
    <name evidence="9" type="ORF">GCM10010915_13510</name>
</gene>
<evidence type="ECO:0000256" key="6">
    <source>
        <dbReference type="ARBA" id="ARBA00023136"/>
    </source>
</evidence>
<protein>
    <submittedName>
        <fullName evidence="9">Undecaprenyl-phosphate alpha-N-acetylglucosaminyl 1-phosphate transferase</fullName>
    </submittedName>
</protein>
<dbReference type="GO" id="GO:0046872">
    <property type="term" value="F:metal ion binding"/>
    <property type="evidence" value="ECO:0007669"/>
    <property type="project" value="UniProtKB-KW"/>
</dbReference>
<proteinExistence type="predicted"/>
<evidence type="ECO:0000256" key="4">
    <source>
        <dbReference type="ARBA" id="ARBA00022692"/>
    </source>
</evidence>
<keyword evidence="4 8" id="KW-0812">Transmembrane</keyword>
<dbReference type="GO" id="GO:0016780">
    <property type="term" value="F:phosphotransferase activity, for other substituted phosphate groups"/>
    <property type="evidence" value="ECO:0007669"/>
    <property type="project" value="InterPro"/>
</dbReference>
<evidence type="ECO:0000256" key="5">
    <source>
        <dbReference type="ARBA" id="ARBA00022989"/>
    </source>
</evidence>
<feature type="transmembrane region" description="Helical" evidence="8">
    <location>
        <begin position="48"/>
        <end position="67"/>
    </location>
</feature>
<comment type="cofactor">
    <cofactor evidence="7">
        <name>Mg(2+)</name>
        <dbReference type="ChEBI" id="CHEBI:18420"/>
    </cofactor>
</comment>
<keyword evidence="7" id="KW-0479">Metal-binding</keyword>
<keyword evidence="10" id="KW-1185">Reference proteome</keyword>
<name>A0A916Y8B2_9MICO</name>
<evidence type="ECO:0000256" key="3">
    <source>
        <dbReference type="ARBA" id="ARBA00022679"/>
    </source>
</evidence>
<comment type="caution">
    <text evidence="9">The sequence shown here is derived from an EMBL/GenBank/DDBJ whole genome shotgun (WGS) entry which is preliminary data.</text>
</comment>
<evidence type="ECO:0000256" key="8">
    <source>
        <dbReference type="SAM" id="Phobius"/>
    </source>
</evidence>
<evidence type="ECO:0000313" key="10">
    <source>
        <dbReference type="Proteomes" id="UP000633205"/>
    </source>
</evidence>
<dbReference type="RefSeq" id="WP_188711519.1">
    <property type="nucleotide sequence ID" value="NZ_BMHO01000001.1"/>
</dbReference>
<dbReference type="EMBL" id="BMHO01000001">
    <property type="protein sequence ID" value="GGD34422.1"/>
    <property type="molecule type" value="Genomic_DNA"/>
</dbReference>
<feature type="binding site" evidence="7">
    <location>
        <position position="226"/>
    </location>
    <ligand>
        <name>Mg(2+)</name>
        <dbReference type="ChEBI" id="CHEBI:18420"/>
    </ligand>
</feature>
<feature type="transmembrane region" description="Helical" evidence="8">
    <location>
        <begin position="79"/>
        <end position="96"/>
    </location>
</feature>
<dbReference type="PANTHER" id="PTHR22926">
    <property type="entry name" value="PHOSPHO-N-ACETYLMURAMOYL-PENTAPEPTIDE-TRANSFERASE"/>
    <property type="match status" value="1"/>
</dbReference>
<feature type="transmembrane region" description="Helical" evidence="8">
    <location>
        <begin position="134"/>
        <end position="154"/>
    </location>
</feature>
<dbReference type="AlphaFoldDB" id="A0A916Y8B2"/>
<feature type="transmembrane region" description="Helical" evidence="8">
    <location>
        <begin position="318"/>
        <end position="342"/>
    </location>
</feature>